<feature type="transmembrane region" description="Helical" evidence="1">
    <location>
        <begin position="90"/>
        <end position="112"/>
    </location>
</feature>
<feature type="transmembrane region" description="Helical" evidence="1">
    <location>
        <begin position="28"/>
        <end position="47"/>
    </location>
</feature>
<dbReference type="InterPro" id="IPR009495">
    <property type="entry name" value="NrsF"/>
</dbReference>
<keyword evidence="1" id="KW-0472">Membrane</keyword>
<evidence type="ECO:0000256" key="1">
    <source>
        <dbReference type="SAM" id="Phobius"/>
    </source>
</evidence>
<dbReference type="Proteomes" id="UP001197028">
    <property type="component" value="Unassembled WGS sequence"/>
</dbReference>
<sequence>MKTDDLILMLAQGDVAVPRHVVAKRLSIALGIGLFVSFGLMLAALGLRPDLESASMLPMFWVKLAFAFSMGTIGLIAVKKVARPEGTINRTLWAMAFPIGLIWLLSLILVAYEPSSQRWHMLLGETWYECPLLITMLSAPIFIALLWAMRSLAPTQLGLAGAAVGLMSGGWGAVVYSLHCPEMGAPFIGTWYLLGILIPTVLGALLGETLLRW</sequence>
<dbReference type="Pfam" id="PF06532">
    <property type="entry name" value="NrsF"/>
    <property type="match status" value="1"/>
</dbReference>
<feature type="transmembrane region" description="Helical" evidence="1">
    <location>
        <begin position="132"/>
        <end position="150"/>
    </location>
</feature>
<feature type="transmembrane region" description="Helical" evidence="1">
    <location>
        <begin position="191"/>
        <end position="211"/>
    </location>
</feature>
<dbReference type="EMBL" id="JABELD010000015">
    <property type="protein sequence ID" value="MBU2737584.1"/>
    <property type="molecule type" value="Genomic_DNA"/>
</dbReference>
<keyword evidence="1" id="KW-1133">Transmembrane helix</keyword>
<gene>
    <name evidence="2" type="ORF">HJG40_01905</name>
</gene>
<organism evidence="2 3">
    <name type="scientific">Acidithiobacillus concretivorus</name>
    <dbReference type="NCBI Taxonomy" id="3063952"/>
    <lineage>
        <taxon>Bacteria</taxon>
        <taxon>Pseudomonadati</taxon>
        <taxon>Pseudomonadota</taxon>
        <taxon>Acidithiobacillia</taxon>
        <taxon>Acidithiobacillales</taxon>
        <taxon>Acidithiobacillaceae</taxon>
        <taxon>Acidithiobacillus</taxon>
    </lineage>
</organism>
<name>A0ABS5ZLV2_9PROT</name>
<protein>
    <submittedName>
        <fullName evidence="2">DUF1109 domain-containing protein</fullName>
    </submittedName>
</protein>
<feature type="transmembrane region" description="Helical" evidence="1">
    <location>
        <begin position="59"/>
        <end position="78"/>
    </location>
</feature>
<accession>A0ABS5ZLV2</accession>
<evidence type="ECO:0000313" key="3">
    <source>
        <dbReference type="Proteomes" id="UP001197028"/>
    </source>
</evidence>
<keyword evidence="1" id="KW-0812">Transmembrane</keyword>
<proteinExistence type="predicted"/>
<feature type="transmembrane region" description="Helical" evidence="1">
    <location>
        <begin position="157"/>
        <end position="179"/>
    </location>
</feature>
<keyword evidence="3" id="KW-1185">Reference proteome</keyword>
<comment type="caution">
    <text evidence="2">The sequence shown here is derived from an EMBL/GenBank/DDBJ whole genome shotgun (WGS) entry which is preliminary data.</text>
</comment>
<reference evidence="2 3" key="1">
    <citation type="journal article" date="2021" name="ISME J.">
        <title>Genomic evolution of the class Acidithiobacillia: deep-branching Proteobacteria living in extreme acidic conditions.</title>
        <authorList>
            <person name="Moya-Beltran A."/>
            <person name="Beard S."/>
            <person name="Rojas-Villalobos C."/>
            <person name="Issotta F."/>
            <person name="Gallardo Y."/>
            <person name="Ulloa R."/>
            <person name="Giaveno A."/>
            <person name="Degli Esposti M."/>
            <person name="Johnson D.B."/>
            <person name="Quatrini R."/>
        </authorList>
    </citation>
    <scope>NUCLEOTIDE SEQUENCE [LARGE SCALE GENOMIC DNA]</scope>
    <source>
        <strain evidence="2 3">ATCC 19703</strain>
    </source>
</reference>
<dbReference type="RefSeq" id="WP_215862634.1">
    <property type="nucleotide sequence ID" value="NZ_JABELD010000015.1"/>
</dbReference>
<evidence type="ECO:0000313" key="2">
    <source>
        <dbReference type="EMBL" id="MBU2737584.1"/>
    </source>
</evidence>